<sequence>MKENKDLRMHERYLTILMLLRGESYENIAEVLGRRISTLYNYSKAYREKGLDGLHRGHPPGRNPMLTPEQEQKLYQTIVNQTPVDVGFPVEMNWTSPIIRE</sequence>
<reference evidence="1" key="1">
    <citation type="submission" date="2020-10" db="EMBL/GenBank/DDBJ databases">
        <title>Genomic Encyclopedia of Type Strains, Phase IV (KMG-IV): sequencing the most valuable type-strain genomes for metagenomic binning, comparative biology and taxonomic classification.</title>
        <authorList>
            <person name="Goeker M."/>
        </authorList>
    </citation>
    <scope>NUCLEOTIDE SEQUENCE</scope>
    <source>
        <strain evidence="1">DSM 13886</strain>
    </source>
</reference>
<protein>
    <submittedName>
        <fullName evidence="1">Transposase</fullName>
    </submittedName>
</protein>
<dbReference type="SUPFAM" id="SSF46689">
    <property type="entry name" value="Homeodomain-like"/>
    <property type="match status" value="1"/>
</dbReference>
<keyword evidence="2" id="KW-1185">Reference proteome</keyword>
<comment type="caution">
    <text evidence="1">The sequence shown here is derived from an EMBL/GenBank/DDBJ whole genome shotgun (WGS) entry which is preliminary data.</text>
</comment>
<evidence type="ECO:0000313" key="2">
    <source>
        <dbReference type="Proteomes" id="UP000658225"/>
    </source>
</evidence>
<gene>
    <name evidence="1" type="ORF">H4683_002778</name>
</gene>
<dbReference type="AlphaFoldDB" id="A0A927MKL2"/>
<proteinExistence type="predicted"/>
<dbReference type="Pfam" id="PF13551">
    <property type="entry name" value="HTH_29"/>
    <property type="match status" value="1"/>
</dbReference>
<dbReference type="InterPro" id="IPR009057">
    <property type="entry name" value="Homeodomain-like_sf"/>
</dbReference>
<dbReference type="Proteomes" id="UP000658225">
    <property type="component" value="Unassembled WGS sequence"/>
</dbReference>
<organism evidence="1 2">
    <name type="scientific">Sporosarcina limicola</name>
    <dbReference type="NCBI Taxonomy" id="34101"/>
    <lineage>
        <taxon>Bacteria</taxon>
        <taxon>Bacillati</taxon>
        <taxon>Bacillota</taxon>
        <taxon>Bacilli</taxon>
        <taxon>Bacillales</taxon>
        <taxon>Caryophanaceae</taxon>
        <taxon>Sporosarcina</taxon>
    </lineage>
</organism>
<dbReference type="EMBL" id="JADBEL010000015">
    <property type="protein sequence ID" value="MBE1555658.1"/>
    <property type="molecule type" value="Genomic_DNA"/>
</dbReference>
<accession>A0A927MKL2</accession>
<evidence type="ECO:0000313" key="1">
    <source>
        <dbReference type="EMBL" id="MBE1555658.1"/>
    </source>
</evidence>
<name>A0A927MKL2_9BACL</name>